<dbReference type="Proteomes" id="UP000260758">
    <property type="component" value="Unassembled WGS sequence"/>
</dbReference>
<gene>
    <name evidence="2" type="ORF">DXB99_01700</name>
</gene>
<feature type="transmembrane region" description="Helical" evidence="1">
    <location>
        <begin position="70"/>
        <end position="88"/>
    </location>
</feature>
<protein>
    <submittedName>
        <fullName evidence="2">Uncharacterized protein</fullName>
    </submittedName>
</protein>
<evidence type="ECO:0000313" key="3">
    <source>
        <dbReference type="Proteomes" id="UP000260758"/>
    </source>
</evidence>
<name>A0A3E4YLB3_9FIRM</name>
<sequence length="206" mass="24489">MFKFIKTNTFNKGRNIIFLFTEDFLKDSDQIKSEARKYIFKYKGVGILQLIIILITLLLGLKYTYAFENIYLILAGIFLILDFVVNNYRKKYIKSYDEDTISLIQKKYKYIKFKEYLDDLVNKNIKDIEFNITNDVFRLSYSYNNRKYNYISPYKVTHNYIEQDNDEDTVLSFVDTSKGNLDFVINISSKIDNDLLKGKYKICGII</sequence>
<dbReference type="AlphaFoldDB" id="A0A3E4YLB3"/>
<evidence type="ECO:0000256" key="1">
    <source>
        <dbReference type="SAM" id="Phobius"/>
    </source>
</evidence>
<feature type="transmembrane region" description="Helical" evidence="1">
    <location>
        <begin position="45"/>
        <end position="64"/>
    </location>
</feature>
<proteinExistence type="predicted"/>
<accession>A0A3E4YLB3</accession>
<keyword evidence="1" id="KW-0472">Membrane</keyword>
<organism evidence="2 3">
    <name type="scientific">Agathobacter rectalis</name>
    <dbReference type="NCBI Taxonomy" id="39491"/>
    <lineage>
        <taxon>Bacteria</taxon>
        <taxon>Bacillati</taxon>
        <taxon>Bacillota</taxon>
        <taxon>Clostridia</taxon>
        <taxon>Lachnospirales</taxon>
        <taxon>Lachnospiraceae</taxon>
        <taxon>Agathobacter</taxon>
    </lineage>
</organism>
<keyword evidence="1" id="KW-0812">Transmembrane</keyword>
<reference evidence="2 3" key="1">
    <citation type="submission" date="2018-08" db="EMBL/GenBank/DDBJ databases">
        <title>A genome reference for cultivated species of the human gut microbiota.</title>
        <authorList>
            <person name="Zou Y."/>
            <person name="Xue W."/>
            <person name="Luo G."/>
        </authorList>
    </citation>
    <scope>NUCLEOTIDE SEQUENCE [LARGE SCALE GENOMIC DNA]</scope>
    <source>
        <strain evidence="2 3">OM07-13</strain>
    </source>
</reference>
<dbReference type="EMBL" id="QSTP01000001">
    <property type="protein sequence ID" value="RGM75271.1"/>
    <property type="molecule type" value="Genomic_DNA"/>
</dbReference>
<comment type="caution">
    <text evidence="2">The sequence shown here is derived from an EMBL/GenBank/DDBJ whole genome shotgun (WGS) entry which is preliminary data.</text>
</comment>
<keyword evidence="1" id="KW-1133">Transmembrane helix</keyword>
<evidence type="ECO:0000313" key="2">
    <source>
        <dbReference type="EMBL" id="RGM75271.1"/>
    </source>
</evidence>
<dbReference type="RefSeq" id="WP_117718029.1">
    <property type="nucleotide sequence ID" value="NZ_QSTP01000001.1"/>
</dbReference>